<evidence type="ECO:0000256" key="1">
    <source>
        <dbReference type="SAM" id="Phobius"/>
    </source>
</evidence>
<keyword evidence="1" id="KW-0812">Transmembrane</keyword>
<dbReference type="AlphaFoldDB" id="A0A2V3WEC3"/>
<dbReference type="Proteomes" id="UP000247922">
    <property type="component" value="Unassembled WGS sequence"/>
</dbReference>
<evidence type="ECO:0000259" key="2">
    <source>
        <dbReference type="Pfam" id="PF09922"/>
    </source>
</evidence>
<evidence type="ECO:0000313" key="3">
    <source>
        <dbReference type="EMBL" id="PXW87179.1"/>
    </source>
</evidence>
<dbReference type="PIRSF" id="PIRSF031509">
    <property type="entry name" value="Cell_wall_LiaF/YvqF"/>
    <property type="match status" value="1"/>
</dbReference>
<feature type="domain" description="Cell wall-active antibiotics response LiaF-like C-terminal" evidence="2">
    <location>
        <begin position="122"/>
        <end position="235"/>
    </location>
</feature>
<dbReference type="OrthoDB" id="2351415at2"/>
<keyword evidence="4" id="KW-1185">Reference proteome</keyword>
<accession>A0A2V3WEC3</accession>
<dbReference type="GO" id="GO:0016020">
    <property type="term" value="C:membrane"/>
    <property type="evidence" value="ECO:0007669"/>
    <property type="project" value="InterPro"/>
</dbReference>
<keyword evidence="1" id="KW-1133">Transmembrane helix</keyword>
<dbReference type="NCBIfam" id="NF040535">
    <property type="entry name" value="LiaF_C_term"/>
    <property type="match status" value="1"/>
</dbReference>
<evidence type="ECO:0000313" key="4">
    <source>
        <dbReference type="Proteomes" id="UP000247922"/>
    </source>
</evidence>
<proteinExistence type="predicted"/>
<reference evidence="3 4" key="1">
    <citation type="submission" date="2018-05" db="EMBL/GenBank/DDBJ databases">
        <title>Genomic Encyclopedia of Type Strains, Phase IV (KMG-IV): sequencing the most valuable type-strain genomes for metagenomic binning, comparative biology and taxonomic classification.</title>
        <authorList>
            <person name="Goeker M."/>
        </authorList>
    </citation>
    <scope>NUCLEOTIDE SEQUENCE [LARGE SCALE GENOMIC DNA]</scope>
    <source>
        <strain evidence="3 4">DSM 22440</strain>
    </source>
</reference>
<gene>
    <name evidence="3" type="ORF">DES38_11717</name>
</gene>
<feature type="transmembrane region" description="Helical" evidence="1">
    <location>
        <begin position="12"/>
        <end position="45"/>
    </location>
</feature>
<organism evidence="3 4">
    <name type="scientific">Streptohalobacillus salinus</name>
    <dbReference type="NCBI Taxonomy" id="621096"/>
    <lineage>
        <taxon>Bacteria</taxon>
        <taxon>Bacillati</taxon>
        <taxon>Bacillota</taxon>
        <taxon>Bacilli</taxon>
        <taxon>Bacillales</taxon>
        <taxon>Bacillaceae</taxon>
        <taxon>Streptohalobacillus</taxon>
    </lineage>
</organism>
<dbReference type="Pfam" id="PF09922">
    <property type="entry name" value="LiaF-like_C"/>
    <property type="match status" value="1"/>
</dbReference>
<dbReference type="InterPro" id="IPR024425">
    <property type="entry name" value="LiaF-like_C"/>
</dbReference>
<dbReference type="RefSeq" id="WP_110252139.1">
    <property type="nucleotide sequence ID" value="NZ_QJJR01000017.1"/>
</dbReference>
<feature type="transmembrane region" description="Helical" evidence="1">
    <location>
        <begin position="57"/>
        <end position="89"/>
    </location>
</feature>
<comment type="caution">
    <text evidence="3">The sequence shown here is derived from an EMBL/GenBank/DDBJ whole genome shotgun (WGS) entry which is preliminary data.</text>
</comment>
<dbReference type="EMBL" id="QJJR01000017">
    <property type="protein sequence ID" value="PXW87179.1"/>
    <property type="molecule type" value="Genomic_DNA"/>
</dbReference>
<keyword evidence="1" id="KW-0472">Membrane</keyword>
<dbReference type="InterPro" id="IPR016975">
    <property type="entry name" value="Cell_wall_LiaF"/>
</dbReference>
<dbReference type="InterPro" id="IPR047793">
    <property type="entry name" value="LiaF_C"/>
</dbReference>
<sequence length="238" mass="27434">MFKHDKDHVLPYLILALLLFFLFELIFLQTSTFIWLIIASVITYIAWKHSYRPEGKVVFWIGLVLVGVTLLDTTLFKFGLFLILGIWLIRLYKQHQQPSYHQPQFLADAELKHEPVLLVNQWFGKQTTPKDGYPFQDINIQAGIGETIIDLTATILPKGEPVVTVNQWFGKVIIIVPYDVEISLHHSVLAGSINLLGYQDARMTNRTLHIITADYHTAARRVKLHTTLWFGEIEVRRG</sequence>
<name>A0A2V3WEC3_9BACI</name>
<protein>
    <submittedName>
        <fullName evidence="3">Putative membrane protein</fullName>
    </submittedName>
</protein>